<dbReference type="InterPro" id="IPR011453">
    <property type="entry name" value="DUF1559"/>
</dbReference>
<dbReference type="PANTHER" id="PTHR30093">
    <property type="entry name" value="GENERAL SECRETION PATHWAY PROTEIN G"/>
    <property type="match status" value="1"/>
</dbReference>
<dbReference type="InterPro" id="IPR027558">
    <property type="entry name" value="Pre_pil_HX9DG_C"/>
</dbReference>
<keyword evidence="1" id="KW-0472">Membrane</keyword>
<dbReference type="Gene3D" id="3.30.700.10">
    <property type="entry name" value="Glycoprotein, Type 4 Pilin"/>
    <property type="match status" value="1"/>
</dbReference>
<dbReference type="RefSeq" id="WP_105354585.1">
    <property type="nucleotide sequence ID" value="NZ_PUIA01000038.1"/>
</dbReference>
<feature type="transmembrane region" description="Helical" evidence="1">
    <location>
        <begin position="16"/>
        <end position="39"/>
    </location>
</feature>
<dbReference type="InterPro" id="IPR012902">
    <property type="entry name" value="N_methyl_site"/>
</dbReference>
<dbReference type="SUPFAM" id="SSF54523">
    <property type="entry name" value="Pili subunits"/>
    <property type="match status" value="1"/>
</dbReference>
<evidence type="ECO:0000313" key="3">
    <source>
        <dbReference type="EMBL" id="PQO30655.1"/>
    </source>
</evidence>
<dbReference type="OrthoDB" id="258403at2"/>
<gene>
    <name evidence="3" type="ORF">C5Y96_14405</name>
</gene>
<organism evidence="3 4">
    <name type="scientific">Blastopirellula marina</name>
    <dbReference type="NCBI Taxonomy" id="124"/>
    <lineage>
        <taxon>Bacteria</taxon>
        <taxon>Pseudomonadati</taxon>
        <taxon>Planctomycetota</taxon>
        <taxon>Planctomycetia</taxon>
        <taxon>Pirellulales</taxon>
        <taxon>Pirellulaceae</taxon>
        <taxon>Blastopirellula</taxon>
    </lineage>
</organism>
<dbReference type="PANTHER" id="PTHR30093:SF2">
    <property type="entry name" value="TYPE II SECRETION SYSTEM PROTEIN H"/>
    <property type="match status" value="1"/>
</dbReference>
<dbReference type="AlphaFoldDB" id="A0A2S8FER5"/>
<protein>
    <submittedName>
        <fullName evidence="3">Prepilin-type cleavage/methylation domain-containing protein</fullName>
    </submittedName>
</protein>
<name>A0A2S8FER5_9BACT</name>
<evidence type="ECO:0000259" key="2">
    <source>
        <dbReference type="Pfam" id="PF07596"/>
    </source>
</evidence>
<keyword evidence="1" id="KW-0812">Transmembrane</keyword>
<reference evidence="3 4" key="1">
    <citation type="submission" date="2018-02" db="EMBL/GenBank/DDBJ databases">
        <title>Comparative genomes isolates from brazilian mangrove.</title>
        <authorList>
            <person name="Araujo J.E."/>
            <person name="Taketani R.G."/>
            <person name="Silva M.C.P."/>
            <person name="Loureco M.V."/>
            <person name="Andreote F.D."/>
        </authorList>
    </citation>
    <scope>NUCLEOTIDE SEQUENCE [LARGE SCALE GENOMIC DNA]</scope>
    <source>
        <strain evidence="3 4">HEX-2 MGV</strain>
    </source>
</reference>
<accession>A0A2S8FER5</accession>
<sequence length="326" mass="34877">MSYPITRRAEAGRNGFTLVELLVVIAIIGVLIALLLPAVQQAREAARRMQCQNNLKQIGLALHNYHDTFLSLSAANQGMPNSAGTNYSGHGWTWHSNILPFLEQKTLYDAIQGSDGFGNESGSTTSGKALIALETDVMAFWCPSQPDVRNGAQKYAVADQPSNYNGNMGTRIGNGNDDCICTGVADLNDMKTDPWGCMNGNGIFYVDSRTRFADVRDGLSNTIFVSEVPDTGGDTIGQFSSGCDRHAMFSGGADGNPPNEMTEYLIAAESNDPINGGSEEAAGSWHAGGAQFLMGDGSVRFLSENMDMPTYQGLSTRAEGEVLGDF</sequence>
<evidence type="ECO:0000313" key="4">
    <source>
        <dbReference type="Proteomes" id="UP000240009"/>
    </source>
</evidence>
<proteinExistence type="predicted"/>
<dbReference type="NCBIfam" id="TIGR04294">
    <property type="entry name" value="pre_pil_HX9DG"/>
    <property type="match status" value="1"/>
</dbReference>
<dbReference type="EMBL" id="PUIA01000038">
    <property type="protein sequence ID" value="PQO30655.1"/>
    <property type="molecule type" value="Genomic_DNA"/>
</dbReference>
<evidence type="ECO:0000256" key="1">
    <source>
        <dbReference type="SAM" id="Phobius"/>
    </source>
</evidence>
<dbReference type="Proteomes" id="UP000240009">
    <property type="component" value="Unassembled WGS sequence"/>
</dbReference>
<dbReference type="InterPro" id="IPR045584">
    <property type="entry name" value="Pilin-like"/>
</dbReference>
<dbReference type="Pfam" id="PF07963">
    <property type="entry name" value="N_methyl"/>
    <property type="match status" value="1"/>
</dbReference>
<dbReference type="Pfam" id="PF07596">
    <property type="entry name" value="SBP_bac_10"/>
    <property type="match status" value="1"/>
</dbReference>
<dbReference type="NCBIfam" id="TIGR02532">
    <property type="entry name" value="IV_pilin_GFxxxE"/>
    <property type="match status" value="1"/>
</dbReference>
<comment type="caution">
    <text evidence="3">The sequence shown here is derived from an EMBL/GenBank/DDBJ whole genome shotgun (WGS) entry which is preliminary data.</text>
</comment>
<keyword evidence="1" id="KW-1133">Transmembrane helix</keyword>
<feature type="domain" description="DUF1559" evidence="2">
    <location>
        <begin position="40"/>
        <end position="308"/>
    </location>
</feature>